<dbReference type="WBParaSite" id="BTMF_0000548001-mRNA-1">
    <property type="protein sequence ID" value="BTMF_0000548001-mRNA-1"/>
    <property type="gene ID" value="BTMF_0000548001"/>
</dbReference>
<evidence type="ECO:0000313" key="2">
    <source>
        <dbReference type="Proteomes" id="UP000280834"/>
    </source>
</evidence>
<accession>A0A0R3QGI0</accession>
<evidence type="ECO:0000313" key="1">
    <source>
        <dbReference type="EMBL" id="VDO17258.1"/>
    </source>
</evidence>
<organism evidence="3">
    <name type="scientific">Brugia timori</name>
    <dbReference type="NCBI Taxonomy" id="42155"/>
    <lineage>
        <taxon>Eukaryota</taxon>
        <taxon>Metazoa</taxon>
        <taxon>Ecdysozoa</taxon>
        <taxon>Nematoda</taxon>
        <taxon>Chromadorea</taxon>
        <taxon>Rhabditida</taxon>
        <taxon>Spirurina</taxon>
        <taxon>Spiruromorpha</taxon>
        <taxon>Filarioidea</taxon>
        <taxon>Onchocercidae</taxon>
        <taxon>Brugia</taxon>
    </lineage>
</organism>
<evidence type="ECO:0000313" key="3">
    <source>
        <dbReference type="WBParaSite" id="BTMF_0000548001-mRNA-1"/>
    </source>
</evidence>
<proteinExistence type="predicted"/>
<sequence length="35" mass="4030">MLDLQLVDNWMTQRMLKHLLNVQALVLAAAVEVDH</sequence>
<name>A0A0R3QGI0_9BILA</name>
<keyword evidence="2" id="KW-1185">Reference proteome</keyword>
<dbReference type="EMBL" id="UZAG01004846">
    <property type="protein sequence ID" value="VDO17258.1"/>
    <property type="molecule type" value="Genomic_DNA"/>
</dbReference>
<protein>
    <submittedName>
        <fullName evidence="3">Aspartate kinase</fullName>
    </submittedName>
</protein>
<reference evidence="1 2" key="2">
    <citation type="submission" date="2018-11" db="EMBL/GenBank/DDBJ databases">
        <authorList>
            <consortium name="Pathogen Informatics"/>
        </authorList>
    </citation>
    <scope>NUCLEOTIDE SEQUENCE [LARGE SCALE GENOMIC DNA]</scope>
</reference>
<dbReference type="AlphaFoldDB" id="A0A0R3QGI0"/>
<gene>
    <name evidence="1" type="ORF">BTMF_LOCUS4762</name>
</gene>
<reference evidence="3" key="1">
    <citation type="submission" date="2017-02" db="UniProtKB">
        <authorList>
            <consortium name="WormBaseParasite"/>
        </authorList>
    </citation>
    <scope>IDENTIFICATION</scope>
</reference>
<dbReference type="Proteomes" id="UP000280834">
    <property type="component" value="Unassembled WGS sequence"/>
</dbReference>